<evidence type="ECO:0000313" key="2">
    <source>
        <dbReference type="Proteomes" id="UP000469558"/>
    </source>
</evidence>
<dbReference type="PANTHER" id="PTHR30502">
    <property type="entry name" value="2-KETO-3-DEOXY-L-RHAMNONATE ALDOLASE"/>
    <property type="match status" value="1"/>
</dbReference>
<dbReference type="OrthoDB" id="1621678at2759"/>
<dbReference type="GO" id="GO:0005737">
    <property type="term" value="C:cytoplasm"/>
    <property type="evidence" value="ECO:0007669"/>
    <property type="project" value="TreeGrafter"/>
</dbReference>
<dbReference type="SUPFAM" id="SSF51621">
    <property type="entry name" value="Phosphoenolpyruvate/pyruvate domain"/>
    <property type="match status" value="1"/>
</dbReference>
<dbReference type="InterPro" id="IPR040442">
    <property type="entry name" value="Pyrv_kinase-like_dom_sf"/>
</dbReference>
<keyword evidence="2" id="KW-1185">Reference proteome</keyword>
<dbReference type="PANTHER" id="PTHR30502:SF0">
    <property type="entry name" value="PHOSPHOENOLPYRUVATE CARBOXYLASE FAMILY PROTEIN"/>
    <property type="match status" value="1"/>
</dbReference>
<dbReference type="InterPro" id="IPR015813">
    <property type="entry name" value="Pyrv/PenolPyrv_kinase-like_dom"/>
</dbReference>
<dbReference type="GO" id="GO:0016832">
    <property type="term" value="F:aldehyde-lyase activity"/>
    <property type="evidence" value="ECO:0007669"/>
    <property type="project" value="TreeGrafter"/>
</dbReference>
<evidence type="ECO:0008006" key="3">
    <source>
        <dbReference type="Google" id="ProtNLM"/>
    </source>
</evidence>
<dbReference type="EMBL" id="QGMK01000809">
    <property type="protein sequence ID" value="TVY78255.1"/>
    <property type="molecule type" value="Genomic_DNA"/>
</dbReference>
<dbReference type="InterPro" id="IPR050251">
    <property type="entry name" value="HpcH-HpaI_aldolase"/>
</dbReference>
<dbReference type="Proteomes" id="UP000469558">
    <property type="component" value="Unassembled WGS sequence"/>
</dbReference>
<comment type="caution">
    <text evidence="1">The sequence shown here is derived from an EMBL/GenBank/DDBJ whole genome shotgun (WGS) entry which is preliminary data.</text>
</comment>
<organism evidence="1 2">
    <name type="scientific">Lachnellula suecica</name>
    <dbReference type="NCBI Taxonomy" id="602035"/>
    <lineage>
        <taxon>Eukaryota</taxon>
        <taxon>Fungi</taxon>
        <taxon>Dikarya</taxon>
        <taxon>Ascomycota</taxon>
        <taxon>Pezizomycotina</taxon>
        <taxon>Leotiomycetes</taxon>
        <taxon>Helotiales</taxon>
        <taxon>Lachnaceae</taxon>
        <taxon>Lachnellula</taxon>
    </lineage>
</organism>
<dbReference type="Gene3D" id="3.20.20.60">
    <property type="entry name" value="Phosphoenolpyruvate-binding domains"/>
    <property type="match status" value="1"/>
</dbReference>
<evidence type="ECO:0000313" key="1">
    <source>
        <dbReference type="EMBL" id="TVY78255.1"/>
    </source>
</evidence>
<protein>
    <recommendedName>
        <fullName evidence="3">HpcH/HpaI aldolase/citrate lyase domain-containing protein</fullName>
    </recommendedName>
</protein>
<reference evidence="1 2" key="1">
    <citation type="submission" date="2018-05" db="EMBL/GenBank/DDBJ databases">
        <title>Genome sequencing and assembly of the regulated plant pathogen Lachnellula willkommii and related sister species for the development of diagnostic species identification markers.</title>
        <authorList>
            <person name="Giroux E."/>
            <person name="Bilodeau G."/>
        </authorList>
    </citation>
    <scope>NUCLEOTIDE SEQUENCE [LARGE SCALE GENOMIC DNA]</scope>
    <source>
        <strain evidence="1 2">CBS 268.59</strain>
    </source>
</reference>
<sequence length="75" mass="8514">MTSMKTANRLKVAMEEGKAAFGCWQMAPGSNVSRTLARTGVDFVVVDCEHGNMDGEMNFLEMDFRWHFPARAWLK</sequence>
<proteinExistence type="predicted"/>
<dbReference type="AlphaFoldDB" id="A0A8T9C4J8"/>
<gene>
    <name evidence="1" type="ORF">LSUE1_G003071</name>
</gene>
<accession>A0A8T9C4J8</accession>
<name>A0A8T9C4J8_9HELO</name>